<proteinExistence type="predicted"/>
<evidence type="ECO:0000256" key="7">
    <source>
        <dbReference type="ARBA" id="ARBA00022692"/>
    </source>
</evidence>
<dbReference type="Pfam" id="PF02518">
    <property type="entry name" value="HATPase_c"/>
    <property type="match status" value="1"/>
</dbReference>
<evidence type="ECO:0000313" key="14">
    <source>
        <dbReference type="EMBL" id="KAA0893594.1"/>
    </source>
</evidence>
<evidence type="ECO:0000256" key="6">
    <source>
        <dbReference type="ARBA" id="ARBA00022679"/>
    </source>
</evidence>
<dbReference type="EMBL" id="SRSD01000003">
    <property type="protein sequence ID" value="KAA0893594.1"/>
    <property type="molecule type" value="Genomic_DNA"/>
</dbReference>
<keyword evidence="7 11" id="KW-0812">Transmembrane</keyword>
<dbReference type="InterPro" id="IPR036890">
    <property type="entry name" value="HATPase_C_sf"/>
</dbReference>
<dbReference type="SMART" id="SM01049">
    <property type="entry name" value="Cache_2"/>
    <property type="match status" value="2"/>
</dbReference>
<feature type="domain" description="Histidine kinase" evidence="12">
    <location>
        <begin position="439"/>
        <end position="647"/>
    </location>
</feature>
<dbReference type="EC" id="2.7.13.3" evidence="3"/>
<dbReference type="GO" id="GO:0005886">
    <property type="term" value="C:plasma membrane"/>
    <property type="evidence" value="ECO:0007669"/>
    <property type="project" value="UniProtKB-SubCell"/>
</dbReference>
<dbReference type="InterPro" id="IPR033480">
    <property type="entry name" value="sCache_2"/>
</dbReference>
<feature type="domain" description="HAMP" evidence="13">
    <location>
        <begin position="367"/>
        <end position="419"/>
    </location>
</feature>
<dbReference type="PROSITE" id="PS50109">
    <property type="entry name" value="HIS_KIN"/>
    <property type="match status" value="1"/>
</dbReference>
<dbReference type="InterPro" id="IPR004358">
    <property type="entry name" value="Sig_transdc_His_kin-like_C"/>
</dbReference>
<dbReference type="PROSITE" id="PS50885">
    <property type="entry name" value="HAMP"/>
    <property type="match status" value="1"/>
</dbReference>
<evidence type="ECO:0000313" key="15">
    <source>
        <dbReference type="Proteomes" id="UP000324298"/>
    </source>
</evidence>
<evidence type="ECO:0000256" key="4">
    <source>
        <dbReference type="ARBA" id="ARBA00022475"/>
    </source>
</evidence>
<dbReference type="CDD" id="cd06225">
    <property type="entry name" value="HAMP"/>
    <property type="match status" value="1"/>
</dbReference>
<keyword evidence="9 11" id="KW-1133">Transmembrane helix</keyword>
<dbReference type="GO" id="GO:0000155">
    <property type="term" value="F:phosphorelay sensor kinase activity"/>
    <property type="evidence" value="ECO:0007669"/>
    <property type="project" value="InterPro"/>
</dbReference>
<dbReference type="AlphaFoldDB" id="A0A5A9XL00"/>
<dbReference type="Proteomes" id="UP000324298">
    <property type="component" value="Unassembled WGS sequence"/>
</dbReference>
<comment type="subcellular location">
    <subcellularLocation>
        <location evidence="2">Cell membrane</location>
        <topology evidence="2">Multi-pass membrane protein</topology>
    </subcellularLocation>
</comment>
<dbReference type="InterPro" id="IPR003661">
    <property type="entry name" value="HisK_dim/P_dom"/>
</dbReference>
<dbReference type="SMART" id="SM00388">
    <property type="entry name" value="HisKA"/>
    <property type="match status" value="1"/>
</dbReference>
<dbReference type="Pfam" id="PF00672">
    <property type="entry name" value="HAMP"/>
    <property type="match status" value="1"/>
</dbReference>
<accession>A0A5A9XL00</accession>
<dbReference type="SUPFAM" id="SSF47384">
    <property type="entry name" value="Homodimeric domain of signal transducing histidine kinase"/>
    <property type="match status" value="1"/>
</dbReference>
<gene>
    <name evidence="14" type="ORF">ET418_05125</name>
</gene>
<dbReference type="SMART" id="SM00387">
    <property type="entry name" value="HATPase_c"/>
    <property type="match status" value="1"/>
</dbReference>
<evidence type="ECO:0000256" key="5">
    <source>
        <dbReference type="ARBA" id="ARBA00022553"/>
    </source>
</evidence>
<evidence type="ECO:0000256" key="10">
    <source>
        <dbReference type="ARBA" id="ARBA00023136"/>
    </source>
</evidence>
<dbReference type="Gene3D" id="3.30.565.10">
    <property type="entry name" value="Histidine kinase-like ATPase, C-terminal domain"/>
    <property type="match status" value="1"/>
</dbReference>
<dbReference type="InterPro" id="IPR004010">
    <property type="entry name" value="Double_Cache_2"/>
</dbReference>
<evidence type="ECO:0000256" key="2">
    <source>
        <dbReference type="ARBA" id="ARBA00004651"/>
    </source>
</evidence>
<dbReference type="Pfam" id="PF00512">
    <property type="entry name" value="HisKA"/>
    <property type="match status" value="1"/>
</dbReference>
<dbReference type="InterPro" id="IPR003660">
    <property type="entry name" value="HAMP_dom"/>
</dbReference>
<evidence type="ECO:0000256" key="11">
    <source>
        <dbReference type="SAM" id="Phobius"/>
    </source>
</evidence>
<dbReference type="Pfam" id="PF08269">
    <property type="entry name" value="dCache_2"/>
    <property type="match status" value="1"/>
</dbReference>
<keyword evidence="4" id="KW-1003">Cell membrane</keyword>
<comment type="caution">
    <text evidence="14">The sequence shown here is derived from an EMBL/GenBank/DDBJ whole genome shotgun (WGS) entry which is preliminary data.</text>
</comment>
<dbReference type="CDD" id="cd00082">
    <property type="entry name" value="HisKA"/>
    <property type="match status" value="1"/>
</dbReference>
<keyword evidence="5" id="KW-0597">Phosphoprotein</keyword>
<dbReference type="PANTHER" id="PTHR43065:SF42">
    <property type="entry name" value="TWO-COMPONENT SENSOR PPRA"/>
    <property type="match status" value="1"/>
</dbReference>
<evidence type="ECO:0000259" key="12">
    <source>
        <dbReference type="PROSITE" id="PS50109"/>
    </source>
</evidence>
<sequence>MEFLSKFKLRWKLLALVLPLVIGPIFIVAGVIGYIANHQAYLGVTQTSKDDLQHITAFTIDLLNSHYHQFQVYKQDKIKNFNSELATLTNLSYNLVESEHKQHKQGRFDLTTAKREARDALKKVNVGETGYIYAMTSRGDLKVHIAREGENVYNEKDENGRYFIREMCETARQSKPGEVLFIIYPWRNAVLGDKYPRKKIVAYRYFREWDWIIATGGYLEETYDEAAFERKSFAELKEKIKAKKVGSTGYIFCMDSKGNFTIHPDSEGRNFLDARDSSGFPFIREMCGKKSGWIRYPWQNVSNSEPRMKIVRYEYFKPWDWIVAVGSYEDEFYHEANKIKDRILISMVLLSLLVGLFAVVLVFRASTIITSPITHMIDVIRRVKRGNLEEKMVVEGEDELAELAGVFNRMTDIIRRNKEMEASLAQHGKMASLGILSSGVAHEINNPLGVILGYAGYLEGKMAEDDPNYKYIHEIKRESKRCKKIVQDLLSYARTPRPSLEPVDLNDLLAQITDFAANHTDMRGVVIRTEFAPDLPKVQLDGDQMRQVAINLILNAGGAMPDGGTLTIRSEAVDPEHVRMVFSDSGCGIPAENLEKIFEPFYTTKERGTGLGLAITRQIIEQHHGEIRIASDPDTGTTVTVTLPIERDEL</sequence>
<evidence type="ECO:0000256" key="1">
    <source>
        <dbReference type="ARBA" id="ARBA00000085"/>
    </source>
</evidence>
<dbReference type="InterPro" id="IPR003594">
    <property type="entry name" value="HATPase_dom"/>
</dbReference>
<dbReference type="Gene3D" id="6.10.340.10">
    <property type="match status" value="1"/>
</dbReference>
<keyword evidence="10 11" id="KW-0472">Membrane</keyword>
<dbReference type="Gene3D" id="1.10.287.130">
    <property type="match status" value="1"/>
</dbReference>
<dbReference type="SUPFAM" id="SSF55874">
    <property type="entry name" value="ATPase domain of HSP90 chaperone/DNA topoisomerase II/histidine kinase"/>
    <property type="match status" value="1"/>
</dbReference>
<organism evidence="14 15">
    <name type="scientific">Oryzomonas rubra</name>
    <dbReference type="NCBI Taxonomy" id="2509454"/>
    <lineage>
        <taxon>Bacteria</taxon>
        <taxon>Pseudomonadati</taxon>
        <taxon>Thermodesulfobacteriota</taxon>
        <taxon>Desulfuromonadia</taxon>
        <taxon>Geobacterales</taxon>
        <taxon>Geobacteraceae</taxon>
        <taxon>Oryzomonas</taxon>
    </lineage>
</organism>
<reference evidence="14 15" key="1">
    <citation type="submission" date="2019-04" db="EMBL/GenBank/DDBJ databases">
        <title>Geobacter ruber sp. nov., ferric-reducing bacteria isolated from paddy soil.</title>
        <authorList>
            <person name="Xu Z."/>
            <person name="Masuda Y."/>
            <person name="Itoh H."/>
            <person name="Senoo K."/>
        </authorList>
    </citation>
    <scope>NUCLEOTIDE SEQUENCE [LARGE SCALE GENOMIC DNA]</scope>
    <source>
        <strain evidence="14 15">Red88</strain>
    </source>
</reference>
<dbReference type="PRINTS" id="PR00344">
    <property type="entry name" value="BCTRLSENSOR"/>
</dbReference>
<dbReference type="InterPro" id="IPR036097">
    <property type="entry name" value="HisK_dim/P_sf"/>
</dbReference>
<evidence type="ECO:0000256" key="9">
    <source>
        <dbReference type="ARBA" id="ARBA00022989"/>
    </source>
</evidence>
<keyword evidence="8" id="KW-0418">Kinase</keyword>
<keyword evidence="15" id="KW-1185">Reference proteome</keyword>
<dbReference type="SUPFAM" id="SSF158472">
    <property type="entry name" value="HAMP domain-like"/>
    <property type="match status" value="1"/>
</dbReference>
<dbReference type="Gene3D" id="3.30.450.20">
    <property type="entry name" value="PAS domain"/>
    <property type="match status" value="2"/>
</dbReference>
<protein>
    <recommendedName>
        <fullName evidence="3">histidine kinase</fullName>
        <ecNumber evidence="3">2.7.13.3</ecNumber>
    </recommendedName>
</protein>
<feature type="transmembrane region" description="Helical" evidence="11">
    <location>
        <begin position="12"/>
        <end position="36"/>
    </location>
</feature>
<dbReference type="PANTHER" id="PTHR43065">
    <property type="entry name" value="SENSOR HISTIDINE KINASE"/>
    <property type="match status" value="1"/>
</dbReference>
<evidence type="ECO:0000256" key="3">
    <source>
        <dbReference type="ARBA" id="ARBA00012438"/>
    </source>
</evidence>
<evidence type="ECO:0000259" key="13">
    <source>
        <dbReference type="PROSITE" id="PS50885"/>
    </source>
</evidence>
<dbReference type="SMART" id="SM00304">
    <property type="entry name" value="HAMP"/>
    <property type="match status" value="1"/>
</dbReference>
<evidence type="ECO:0000256" key="8">
    <source>
        <dbReference type="ARBA" id="ARBA00022777"/>
    </source>
</evidence>
<dbReference type="CDD" id="cd12912">
    <property type="entry name" value="PDC2_MCP_like"/>
    <property type="match status" value="1"/>
</dbReference>
<name>A0A5A9XL00_9BACT</name>
<keyword evidence="6" id="KW-0808">Transferase</keyword>
<dbReference type="OrthoDB" id="9781147at2"/>
<feature type="transmembrane region" description="Helical" evidence="11">
    <location>
        <begin position="343"/>
        <end position="363"/>
    </location>
</feature>
<comment type="catalytic activity">
    <reaction evidence="1">
        <text>ATP + protein L-histidine = ADP + protein N-phospho-L-histidine.</text>
        <dbReference type="EC" id="2.7.13.3"/>
    </reaction>
</comment>
<dbReference type="InterPro" id="IPR005467">
    <property type="entry name" value="His_kinase_dom"/>
</dbReference>